<dbReference type="AlphaFoldDB" id="A0A1S8NIP8"/>
<sequence>MKPDKKYMSQVSKNDTKEFNFTPPVFNASLFRDESLKNNNNSDDYSSNLFPSETQSSETRCYYNDFDDYSNENSNITYNSIMPSPFDILRNFDLDLDETTDLERDCYNTDIDKIYLEIEQKNPGILSTLCEYGIPCPISKVIIKRLIKLSLLYCNKK</sequence>
<evidence type="ECO:0000313" key="2">
    <source>
        <dbReference type="Proteomes" id="UP000191154"/>
    </source>
</evidence>
<dbReference type="Proteomes" id="UP000191154">
    <property type="component" value="Unassembled WGS sequence"/>
</dbReference>
<dbReference type="RefSeq" id="WP_077864050.1">
    <property type="nucleotide sequence ID" value="NZ_LZYZ01000001.1"/>
</dbReference>
<evidence type="ECO:0000313" key="1">
    <source>
        <dbReference type="EMBL" id="OOM16320.1"/>
    </source>
</evidence>
<reference evidence="1 2" key="1">
    <citation type="submission" date="2016-05" db="EMBL/GenBank/DDBJ databases">
        <title>Microbial solvent formation.</title>
        <authorList>
            <person name="Poehlein A."/>
            <person name="Montoya Solano J.D."/>
            <person name="Flitsch S."/>
            <person name="Krabben P."/>
            <person name="Duerre P."/>
            <person name="Daniel R."/>
        </authorList>
    </citation>
    <scope>NUCLEOTIDE SEQUENCE [LARGE SCALE GENOMIC DNA]</scope>
    <source>
        <strain evidence="1 2">L1-8</strain>
    </source>
</reference>
<gene>
    <name evidence="1" type="ORF">CLOSAC_05910</name>
</gene>
<protein>
    <submittedName>
        <fullName evidence="1">Uncharacterized protein</fullName>
    </submittedName>
</protein>
<organism evidence="1 2">
    <name type="scientific">Clostridium saccharobutylicum</name>
    <dbReference type="NCBI Taxonomy" id="169679"/>
    <lineage>
        <taxon>Bacteria</taxon>
        <taxon>Bacillati</taxon>
        <taxon>Bacillota</taxon>
        <taxon>Clostridia</taxon>
        <taxon>Eubacteriales</taxon>
        <taxon>Clostridiaceae</taxon>
        <taxon>Clostridium</taxon>
    </lineage>
</organism>
<name>A0A1S8NIP8_CLOSA</name>
<proteinExistence type="predicted"/>
<comment type="caution">
    <text evidence="1">The sequence shown here is derived from an EMBL/GenBank/DDBJ whole genome shotgun (WGS) entry which is preliminary data.</text>
</comment>
<accession>A0A1S8NIP8</accession>
<dbReference type="EMBL" id="LZYZ01000001">
    <property type="protein sequence ID" value="OOM16320.1"/>
    <property type="molecule type" value="Genomic_DNA"/>
</dbReference>